<comment type="similarity">
    <text evidence="2">Belongs to the HSF family.</text>
</comment>
<keyword evidence="6" id="KW-1185">Reference proteome</keyword>
<reference evidence="5" key="2">
    <citation type="submission" date="2021-04" db="EMBL/GenBank/DDBJ databases">
        <authorList>
            <person name="Podell S."/>
        </authorList>
    </citation>
    <scope>NUCLEOTIDE SEQUENCE</scope>
    <source>
        <strain evidence="5">Hildebrandi</strain>
    </source>
</reference>
<dbReference type="InterPro" id="IPR000232">
    <property type="entry name" value="HSF_DNA-bd"/>
</dbReference>
<evidence type="ECO:0000259" key="3">
    <source>
        <dbReference type="SMART" id="SM00415"/>
    </source>
</evidence>
<proteinExistence type="inferred from homology"/>
<dbReference type="Pfam" id="PF00447">
    <property type="entry name" value="HSF_DNA-bind"/>
    <property type="match status" value="1"/>
</dbReference>
<dbReference type="EMBL" id="JAGRRH010000051">
    <property type="protein sequence ID" value="KAG7338685.1"/>
    <property type="molecule type" value="Genomic_DNA"/>
</dbReference>
<evidence type="ECO:0000256" key="1">
    <source>
        <dbReference type="ARBA" id="ARBA00023125"/>
    </source>
</evidence>
<dbReference type="OrthoDB" id="55805at2759"/>
<accession>A0A9K3LL26</accession>
<sequence>MVLNKALEFPARLHDLLDNAEEQGYDDIISWHGDGFKIHDTDKLLPILNLRFRITRLKSFLRQLQAWDFHRVHCGPDKGLCTHKLFQRGNRILSTGMKRKYSSSSKEKVTIAANKTSTNTDVLRTVEASSVNVTPPQQLVSPTGLETSATIEMALLLTRERLLLNHRAAEMRLIEASSSFLNRCSGFVGTSNDSLKTNDRTSPFQVDHTNSPITSPIVRALVQSSYSAQNMPEFFPHVANLTHAPITQLFWYPMHPTPPRWAP</sequence>
<dbReference type="EMBL" id="JAGRRH010000009">
    <property type="protein sequence ID" value="KAG7364087.1"/>
    <property type="molecule type" value="Genomic_DNA"/>
</dbReference>
<evidence type="ECO:0000256" key="2">
    <source>
        <dbReference type="RuleBase" id="RU004020"/>
    </source>
</evidence>
<dbReference type="GO" id="GO:0043565">
    <property type="term" value="F:sequence-specific DNA binding"/>
    <property type="evidence" value="ECO:0007669"/>
    <property type="project" value="InterPro"/>
</dbReference>
<reference evidence="5" key="1">
    <citation type="journal article" date="2021" name="Sci. Rep.">
        <title>Diploid genomic architecture of Nitzschia inconspicua, an elite biomass production diatom.</title>
        <authorList>
            <person name="Oliver A."/>
            <person name="Podell S."/>
            <person name="Pinowska A."/>
            <person name="Traller J.C."/>
            <person name="Smith S.R."/>
            <person name="McClure R."/>
            <person name="Beliaev A."/>
            <person name="Bohutskyi P."/>
            <person name="Hill E.A."/>
            <person name="Rabines A."/>
            <person name="Zheng H."/>
            <person name="Allen L.Z."/>
            <person name="Kuo A."/>
            <person name="Grigoriev I.V."/>
            <person name="Allen A.E."/>
            <person name="Hazlebeck D."/>
            <person name="Allen E.E."/>
        </authorList>
    </citation>
    <scope>NUCLEOTIDE SEQUENCE</scope>
    <source>
        <strain evidence="5">Hildebrandi</strain>
    </source>
</reference>
<dbReference type="Proteomes" id="UP000693970">
    <property type="component" value="Unassembled WGS sequence"/>
</dbReference>
<evidence type="ECO:0000313" key="6">
    <source>
        <dbReference type="Proteomes" id="UP000693970"/>
    </source>
</evidence>
<evidence type="ECO:0000313" key="5">
    <source>
        <dbReference type="EMBL" id="KAG7364087.1"/>
    </source>
</evidence>
<organism evidence="5 6">
    <name type="scientific">Nitzschia inconspicua</name>
    <dbReference type="NCBI Taxonomy" id="303405"/>
    <lineage>
        <taxon>Eukaryota</taxon>
        <taxon>Sar</taxon>
        <taxon>Stramenopiles</taxon>
        <taxon>Ochrophyta</taxon>
        <taxon>Bacillariophyta</taxon>
        <taxon>Bacillariophyceae</taxon>
        <taxon>Bacillariophycidae</taxon>
        <taxon>Bacillariales</taxon>
        <taxon>Bacillariaceae</taxon>
        <taxon>Nitzschia</taxon>
    </lineage>
</organism>
<comment type="caution">
    <text evidence="5">The sequence shown here is derived from an EMBL/GenBank/DDBJ whole genome shotgun (WGS) entry which is preliminary data.</text>
</comment>
<dbReference type="PANTHER" id="PTHR10015">
    <property type="entry name" value="HEAT SHOCK TRANSCRIPTION FACTOR"/>
    <property type="match status" value="1"/>
</dbReference>
<name>A0A9K3LL26_9STRA</name>
<dbReference type="SMART" id="SM00415">
    <property type="entry name" value="HSF"/>
    <property type="match status" value="1"/>
</dbReference>
<dbReference type="GO" id="GO:0003700">
    <property type="term" value="F:DNA-binding transcription factor activity"/>
    <property type="evidence" value="ECO:0007669"/>
    <property type="project" value="InterPro"/>
</dbReference>
<keyword evidence="1 5" id="KW-0238">DNA-binding</keyword>
<protein>
    <submittedName>
        <fullName evidence="5">HSF-type DNA-binding protein</fullName>
    </submittedName>
</protein>
<dbReference type="PANTHER" id="PTHR10015:SF206">
    <property type="entry name" value="HSF-TYPE DNA-BINDING DOMAIN-CONTAINING PROTEIN"/>
    <property type="match status" value="1"/>
</dbReference>
<feature type="domain" description="HSF-type DNA-binding" evidence="3">
    <location>
        <begin position="5"/>
        <end position="100"/>
    </location>
</feature>
<evidence type="ECO:0000313" key="4">
    <source>
        <dbReference type="EMBL" id="KAG7338685.1"/>
    </source>
</evidence>
<gene>
    <name evidence="4" type="ORF">IV203_006321</name>
    <name evidence="5" type="ORF">IV203_037289</name>
</gene>
<dbReference type="AlphaFoldDB" id="A0A9K3LL26"/>